<reference evidence="3" key="2">
    <citation type="submission" date="2024-02" db="EMBL/GenBank/DDBJ databases">
        <title>Neisseria leonii sp. nov.</title>
        <authorList>
            <person name="Boutroux M."/>
            <person name="Favre-Rochex S."/>
            <person name="Gorgette O."/>
            <person name="Touak G."/>
            <person name="Muhle E."/>
            <person name="Chesneau O."/>
            <person name="Clermont D."/>
            <person name="Rahi P."/>
        </authorList>
    </citation>
    <scope>NUCLEOTIDE SEQUENCE</scope>
    <source>
        <strain evidence="3">51.81</strain>
    </source>
</reference>
<dbReference type="InterPro" id="IPR000868">
    <property type="entry name" value="Isochorismatase-like_dom"/>
</dbReference>
<dbReference type="PANTHER" id="PTHR14119">
    <property type="entry name" value="HYDROLASE"/>
    <property type="match status" value="1"/>
</dbReference>
<organism evidence="2">
    <name type="scientific">Neisseria leonii</name>
    <dbReference type="NCBI Taxonomy" id="2995413"/>
    <lineage>
        <taxon>Bacteria</taxon>
        <taxon>Pseudomonadati</taxon>
        <taxon>Pseudomonadota</taxon>
        <taxon>Betaproteobacteria</taxon>
        <taxon>Neisseriales</taxon>
        <taxon>Neisseriaceae</taxon>
        <taxon>Neisseria</taxon>
    </lineage>
</organism>
<dbReference type="Pfam" id="PF00857">
    <property type="entry name" value="Isochorismatase"/>
    <property type="match status" value="1"/>
</dbReference>
<evidence type="ECO:0000259" key="1">
    <source>
        <dbReference type="Pfam" id="PF00857"/>
    </source>
</evidence>
<evidence type="ECO:0000313" key="2">
    <source>
        <dbReference type="EMBL" id="MDD9328402.1"/>
    </source>
</evidence>
<evidence type="ECO:0000313" key="3">
    <source>
        <dbReference type="EMBL" id="WWY03799.1"/>
    </source>
</evidence>
<dbReference type="RefSeq" id="WP_274585490.1">
    <property type="nucleotide sequence ID" value="NZ_CP146598.1"/>
</dbReference>
<feature type="domain" description="Isochorismatase-like" evidence="1">
    <location>
        <begin position="10"/>
        <end position="156"/>
    </location>
</feature>
<dbReference type="Proteomes" id="UP001149607">
    <property type="component" value="Chromosome"/>
</dbReference>
<accession>A0A9X4E2I7</accession>
<gene>
    <name evidence="2" type="ORF">ORY91_001826</name>
    <name evidence="3" type="ORF">V9W64_03420</name>
</gene>
<dbReference type="EMBL" id="JAPQFL010000006">
    <property type="protein sequence ID" value="MDD9328402.1"/>
    <property type="molecule type" value="Genomic_DNA"/>
</dbReference>
<sequence length="179" mass="19648">MNPAFRPENTACLVVDIQTRLCPALHDAEAMTANSLTLLQGLTALDVPVMITEQYPKGLGNTVPEIAELLPAAPVAEKTRFSALTDETEHFLLGKQHVILIGAESHVCMLQTVLDLRERGFHVWIPFECTTSRNPANRDNALTHMRQAGAVVSNVESILFLLLQDAKHPAFKTVSGLIR</sequence>
<dbReference type="InterPro" id="IPR036380">
    <property type="entry name" value="Isochorismatase-like_sf"/>
</dbReference>
<protein>
    <submittedName>
        <fullName evidence="2">Isochorismatase family protein</fullName>
    </submittedName>
</protein>
<dbReference type="AlphaFoldDB" id="A0A9X4E2I7"/>
<dbReference type="Gene3D" id="3.40.50.850">
    <property type="entry name" value="Isochorismatase-like"/>
    <property type="match status" value="1"/>
</dbReference>
<evidence type="ECO:0000313" key="4">
    <source>
        <dbReference type="Proteomes" id="UP001149607"/>
    </source>
</evidence>
<reference evidence="2" key="1">
    <citation type="submission" date="2022-10" db="EMBL/GenBank/DDBJ databases">
        <authorList>
            <person name="Boutroux M."/>
        </authorList>
    </citation>
    <scope>NUCLEOTIDE SEQUENCE</scope>
    <source>
        <strain evidence="2">51.81</strain>
    </source>
</reference>
<name>A0A9X4E2I7_9NEIS</name>
<proteinExistence type="predicted"/>
<dbReference type="InterPro" id="IPR050993">
    <property type="entry name" value="Isochorismatase_domain"/>
</dbReference>
<dbReference type="EMBL" id="CP146598">
    <property type="protein sequence ID" value="WWY03799.1"/>
    <property type="molecule type" value="Genomic_DNA"/>
</dbReference>
<keyword evidence="4" id="KW-1185">Reference proteome</keyword>
<dbReference type="SUPFAM" id="SSF52499">
    <property type="entry name" value="Isochorismatase-like hydrolases"/>
    <property type="match status" value="1"/>
</dbReference>
<dbReference type="PANTHER" id="PTHR14119:SF3">
    <property type="entry name" value="ISOCHORISMATASE DOMAIN-CONTAINING PROTEIN 2"/>
    <property type="match status" value="1"/>
</dbReference>